<keyword evidence="3" id="KW-1185">Reference proteome</keyword>
<feature type="domain" description="TNase-like" evidence="1">
    <location>
        <begin position="1"/>
        <end position="121"/>
    </location>
</feature>
<accession>A0A845ASJ8</accession>
<dbReference type="Proteomes" id="UP000446786">
    <property type="component" value="Unassembled WGS sequence"/>
</dbReference>
<dbReference type="OrthoDB" id="9805504at2"/>
<dbReference type="InterPro" id="IPR035437">
    <property type="entry name" value="SNase_OB-fold_sf"/>
</dbReference>
<gene>
    <name evidence="2" type="ORF">GRI94_12105</name>
</gene>
<organism evidence="2 3">
    <name type="scientific">Parerythrobacter jejuensis</name>
    <dbReference type="NCBI Taxonomy" id="795812"/>
    <lineage>
        <taxon>Bacteria</taxon>
        <taxon>Pseudomonadati</taxon>
        <taxon>Pseudomonadota</taxon>
        <taxon>Alphaproteobacteria</taxon>
        <taxon>Sphingomonadales</taxon>
        <taxon>Erythrobacteraceae</taxon>
        <taxon>Parerythrobacter</taxon>
    </lineage>
</organism>
<dbReference type="SUPFAM" id="SSF50199">
    <property type="entry name" value="Staphylococcal nuclease"/>
    <property type="match status" value="1"/>
</dbReference>
<dbReference type="AlphaFoldDB" id="A0A845ASJ8"/>
<reference evidence="2 3" key="1">
    <citation type="submission" date="2019-12" db="EMBL/GenBank/DDBJ databases">
        <title>Genomic-based taxomic classification of the family Erythrobacteraceae.</title>
        <authorList>
            <person name="Xu L."/>
        </authorList>
    </citation>
    <scope>NUCLEOTIDE SEQUENCE [LARGE SCALE GENOMIC DNA]</scope>
    <source>
        <strain evidence="2 3">JCM 16677</strain>
    </source>
</reference>
<dbReference type="Gene3D" id="2.40.50.90">
    <property type="match status" value="1"/>
</dbReference>
<protein>
    <recommendedName>
        <fullName evidence="1">TNase-like domain-containing protein</fullName>
    </recommendedName>
</protein>
<dbReference type="EMBL" id="WTYE01000001">
    <property type="protein sequence ID" value="MXP32564.1"/>
    <property type="molecule type" value="Genomic_DNA"/>
</dbReference>
<evidence type="ECO:0000259" key="1">
    <source>
        <dbReference type="PROSITE" id="PS50830"/>
    </source>
</evidence>
<evidence type="ECO:0000313" key="3">
    <source>
        <dbReference type="Proteomes" id="UP000446786"/>
    </source>
</evidence>
<dbReference type="RefSeq" id="WP_160779895.1">
    <property type="nucleotide sequence ID" value="NZ_BAAAZF010000001.1"/>
</dbReference>
<dbReference type="PANTHER" id="PTHR12302">
    <property type="entry name" value="EBNA2 BINDING PROTEIN P100"/>
    <property type="match status" value="1"/>
</dbReference>
<dbReference type="InterPro" id="IPR016071">
    <property type="entry name" value="Staphylococal_nuclease_OB-fold"/>
</dbReference>
<comment type="caution">
    <text evidence="2">The sequence shown here is derived from an EMBL/GenBank/DDBJ whole genome shotgun (WGS) entry which is preliminary data.</text>
</comment>
<dbReference type="Pfam" id="PF00565">
    <property type="entry name" value="SNase"/>
    <property type="match status" value="1"/>
</dbReference>
<name>A0A845ASJ8_9SPHN</name>
<dbReference type="PROSITE" id="PS50830">
    <property type="entry name" value="TNASE_3"/>
    <property type="match status" value="1"/>
</dbReference>
<dbReference type="PANTHER" id="PTHR12302:SF26">
    <property type="entry name" value="BLR1266 PROTEIN"/>
    <property type="match status" value="1"/>
</dbReference>
<dbReference type="SMART" id="SM00318">
    <property type="entry name" value="SNc"/>
    <property type="match status" value="1"/>
</dbReference>
<sequence length="218" mass="23767">MAGTPKVVDGDTLDFAGARIELHGIDAPESSQTCQREGESWACGEDAITFLRTFLKGHEVSCQPQADVRDGNVVAACTRGSLDLSAVMIEAGLAVALDSAPAAYHDAQALRQQHKMGLWGSDFERPDRWRAANPAAVTPPSPAMKRQAEARMAAKRADASLHRQWRNQFGCAIKGNHSRRGEWIYHLPGRPYYAQTKAEALFCTEADAQAAGYRRSKA</sequence>
<proteinExistence type="predicted"/>
<evidence type="ECO:0000313" key="2">
    <source>
        <dbReference type="EMBL" id="MXP32564.1"/>
    </source>
</evidence>